<reference evidence="1" key="2">
    <citation type="journal article" date="2015" name="Fish Shellfish Immunol.">
        <title>Early steps in the European eel (Anguilla anguilla)-Vibrio vulnificus interaction in the gills: Role of the RtxA13 toxin.</title>
        <authorList>
            <person name="Callol A."/>
            <person name="Pajuelo D."/>
            <person name="Ebbesson L."/>
            <person name="Teles M."/>
            <person name="MacKenzie S."/>
            <person name="Amaro C."/>
        </authorList>
    </citation>
    <scope>NUCLEOTIDE SEQUENCE</scope>
</reference>
<protein>
    <submittedName>
        <fullName evidence="1">Uncharacterized protein</fullName>
    </submittedName>
</protein>
<accession>A0A0E9URR7</accession>
<proteinExistence type="predicted"/>
<reference evidence="1" key="1">
    <citation type="submission" date="2014-11" db="EMBL/GenBank/DDBJ databases">
        <authorList>
            <person name="Amaro Gonzalez C."/>
        </authorList>
    </citation>
    <scope>NUCLEOTIDE SEQUENCE</scope>
</reference>
<evidence type="ECO:0000313" key="1">
    <source>
        <dbReference type="EMBL" id="JAH68569.1"/>
    </source>
</evidence>
<dbReference type="AlphaFoldDB" id="A0A0E9URR7"/>
<dbReference type="EMBL" id="GBXM01040008">
    <property type="protein sequence ID" value="JAH68569.1"/>
    <property type="molecule type" value="Transcribed_RNA"/>
</dbReference>
<organism evidence="1">
    <name type="scientific">Anguilla anguilla</name>
    <name type="common">European freshwater eel</name>
    <name type="synonym">Muraena anguilla</name>
    <dbReference type="NCBI Taxonomy" id="7936"/>
    <lineage>
        <taxon>Eukaryota</taxon>
        <taxon>Metazoa</taxon>
        <taxon>Chordata</taxon>
        <taxon>Craniata</taxon>
        <taxon>Vertebrata</taxon>
        <taxon>Euteleostomi</taxon>
        <taxon>Actinopterygii</taxon>
        <taxon>Neopterygii</taxon>
        <taxon>Teleostei</taxon>
        <taxon>Anguilliformes</taxon>
        <taxon>Anguillidae</taxon>
        <taxon>Anguilla</taxon>
    </lineage>
</organism>
<sequence length="28" mass="3142">MRSLNTVRDVPLRFKPLPCRTLLSPSGS</sequence>
<name>A0A0E9URR7_ANGAN</name>